<gene>
    <name evidence="11" type="primary">LOC108557833</name>
</gene>
<keyword evidence="5 7" id="KW-0472">Membrane</keyword>
<comment type="catalytic activity">
    <reaction evidence="7">
        <text>L-cysteinyl-[protein] + hexadecanoyl-CoA = S-hexadecanoyl-L-cysteinyl-[protein] + CoA</text>
        <dbReference type="Rhea" id="RHEA:36683"/>
        <dbReference type="Rhea" id="RHEA-COMP:10131"/>
        <dbReference type="Rhea" id="RHEA-COMP:11032"/>
        <dbReference type="ChEBI" id="CHEBI:29950"/>
        <dbReference type="ChEBI" id="CHEBI:57287"/>
        <dbReference type="ChEBI" id="CHEBI:57379"/>
        <dbReference type="ChEBI" id="CHEBI:74151"/>
        <dbReference type="EC" id="2.3.1.225"/>
    </reaction>
</comment>
<feature type="compositionally biased region" description="Polar residues" evidence="8">
    <location>
        <begin position="319"/>
        <end position="332"/>
    </location>
</feature>
<comment type="subcellular location">
    <subcellularLocation>
        <location evidence="1">Membrane</location>
        <topology evidence="1">Multi-pass membrane protein</topology>
    </subcellularLocation>
</comment>
<dbReference type="Proteomes" id="UP000695000">
    <property type="component" value="Unplaced"/>
</dbReference>
<dbReference type="RefSeq" id="XP_017770000.1">
    <property type="nucleotide sequence ID" value="XM_017914511.1"/>
</dbReference>
<comment type="similarity">
    <text evidence="7">Belongs to the DHHC palmitoyltransferase family.</text>
</comment>
<evidence type="ECO:0000256" key="2">
    <source>
        <dbReference type="ARBA" id="ARBA00022679"/>
    </source>
</evidence>
<proteinExistence type="inferred from homology"/>
<feature type="transmembrane region" description="Helical" evidence="7">
    <location>
        <begin position="228"/>
        <end position="251"/>
    </location>
</feature>
<feature type="region of interest" description="Disordered" evidence="8">
    <location>
        <begin position="319"/>
        <end position="338"/>
    </location>
</feature>
<keyword evidence="3 7" id="KW-0812">Transmembrane</keyword>
<evidence type="ECO:0000256" key="1">
    <source>
        <dbReference type="ARBA" id="ARBA00004141"/>
    </source>
</evidence>
<keyword evidence="10" id="KW-1185">Reference proteome</keyword>
<dbReference type="PROSITE" id="PS50216">
    <property type="entry name" value="DHHC"/>
    <property type="match status" value="1"/>
</dbReference>
<accession>A0ABM1M600</accession>
<dbReference type="InterPro" id="IPR001594">
    <property type="entry name" value="Palmitoyltrfase_DHHC"/>
</dbReference>
<feature type="domain" description="Palmitoyltransferase DHHC" evidence="9">
    <location>
        <begin position="134"/>
        <end position="264"/>
    </location>
</feature>
<dbReference type="Pfam" id="PF01529">
    <property type="entry name" value="DHHC"/>
    <property type="match status" value="1"/>
</dbReference>
<feature type="transmembrane region" description="Helical" evidence="7">
    <location>
        <begin position="32"/>
        <end position="55"/>
    </location>
</feature>
<protein>
    <recommendedName>
        <fullName evidence="7">Palmitoyltransferase</fullName>
        <ecNumber evidence="7">2.3.1.225</ecNumber>
    </recommendedName>
</protein>
<evidence type="ECO:0000256" key="7">
    <source>
        <dbReference type="RuleBase" id="RU079119"/>
    </source>
</evidence>
<evidence type="ECO:0000256" key="5">
    <source>
        <dbReference type="ARBA" id="ARBA00023136"/>
    </source>
</evidence>
<name>A0ABM1M600_NICVS</name>
<sequence>MMAIPGSRSSSTTSTNKGTCSVCIKAVKWVPVLFILSIVVWSYYAFVVQLCIITIESTIQKVIYLVVYHLLFFMFIWAYFQTIFTNIGQVPSQFKLPEGELERLTHAETEEMQNAILERFSQNLPNRNRTINGNVRYCEKCKHVKPDRSHHCSVCGECVLKMDHHCPWVNNCVCFTNYKFFILFLGYALLYCLFISMTSVQYFITFWRGHRHSTEPLGGLEGMGRFHILFLFFVAVMFAISLASLFFYHIYLVSVNRTTLEAFRSPVFYHGPDRDGFNLGRRKNFMQVFGENPKLWLVPVFTTSVDGVIYPVRAQPPSSSYHTMENSQTSLGDGTAFDKRPSTEDMEELLYEINYEDE</sequence>
<dbReference type="GeneID" id="108557833"/>
<organism evidence="10 11">
    <name type="scientific">Nicrophorus vespilloides</name>
    <name type="common">Boreal carrion beetle</name>
    <dbReference type="NCBI Taxonomy" id="110193"/>
    <lineage>
        <taxon>Eukaryota</taxon>
        <taxon>Metazoa</taxon>
        <taxon>Ecdysozoa</taxon>
        <taxon>Arthropoda</taxon>
        <taxon>Hexapoda</taxon>
        <taxon>Insecta</taxon>
        <taxon>Pterygota</taxon>
        <taxon>Neoptera</taxon>
        <taxon>Endopterygota</taxon>
        <taxon>Coleoptera</taxon>
        <taxon>Polyphaga</taxon>
        <taxon>Staphyliniformia</taxon>
        <taxon>Silphidae</taxon>
        <taxon>Nicrophorinae</taxon>
        <taxon>Nicrophorus</taxon>
    </lineage>
</organism>
<dbReference type="InterPro" id="IPR039859">
    <property type="entry name" value="PFA4/ZDH16/20/ERF2-like"/>
</dbReference>
<evidence type="ECO:0000256" key="4">
    <source>
        <dbReference type="ARBA" id="ARBA00022989"/>
    </source>
</evidence>
<feature type="transmembrane region" description="Helical" evidence="7">
    <location>
        <begin position="180"/>
        <end position="207"/>
    </location>
</feature>
<dbReference type="EC" id="2.3.1.225" evidence="7"/>
<keyword evidence="2 7" id="KW-0808">Transferase</keyword>
<evidence type="ECO:0000259" key="9">
    <source>
        <dbReference type="Pfam" id="PF01529"/>
    </source>
</evidence>
<comment type="domain">
    <text evidence="7">The DHHC domain is required for palmitoyltransferase activity.</text>
</comment>
<evidence type="ECO:0000256" key="3">
    <source>
        <dbReference type="ARBA" id="ARBA00022692"/>
    </source>
</evidence>
<feature type="transmembrane region" description="Helical" evidence="7">
    <location>
        <begin position="62"/>
        <end position="80"/>
    </location>
</feature>
<evidence type="ECO:0000256" key="6">
    <source>
        <dbReference type="ARBA" id="ARBA00023315"/>
    </source>
</evidence>
<keyword evidence="6 7" id="KW-0012">Acyltransferase</keyword>
<evidence type="ECO:0000256" key="8">
    <source>
        <dbReference type="SAM" id="MobiDB-lite"/>
    </source>
</evidence>
<reference evidence="11" key="1">
    <citation type="submission" date="2025-08" db="UniProtKB">
        <authorList>
            <consortium name="RefSeq"/>
        </authorList>
    </citation>
    <scope>IDENTIFICATION</scope>
    <source>
        <tissue evidence="11">Whole Larva</tissue>
    </source>
</reference>
<evidence type="ECO:0000313" key="10">
    <source>
        <dbReference type="Proteomes" id="UP000695000"/>
    </source>
</evidence>
<dbReference type="PANTHER" id="PTHR12246">
    <property type="entry name" value="PALMITOYLTRANSFERASE ZDHHC16"/>
    <property type="match status" value="1"/>
</dbReference>
<evidence type="ECO:0000313" key="11">
    <source>
        <dbReference type="RefSeq" id="XP_017770000.1"/>
    </source>
</evidence>
<keyword evidence="4 7" id="KW-1133">Transmembrane helix</keyword>